<feature type="transmembrane region" description="Helical" evidence="1">
    <location>
        <begin position="278"/>
        <end position="300"/>
    </location>
</feature>
<keyword evidence="1" id="KW-0472">Membrane</keyword>
<evidence type="ECO:0000313" key="4">
    <source>
        <dbReference type="Proteomes" id="UP000552709"/>
    </source>
</evidence>
<evidence type="ECO:0000256" key="1">
    <source>
        <dbReference type="SAM" id="Phobius"/>
    </source>
</evidence>
<evidence type="ECO:0000256" key="2">
    <source>
        <dbReference type="SAM" id="SignalP"/>
    </source>
</evidence>
<dbReference type="EMBL" id="JACHFL010000024">
    <property type="protein sequence ID" value="MBB5365916.1"/>
    <property type="molecule type" value="Genomic_DNA"/>
</dbReference>
<evidence type="ECO:0000313" key="3">
    <source>
        <dbReference type="EMBL" id="MBB5365916.1"/>
    </source>
</evidence>
<comment type="caution">
    <text evidence="3">The sequence shown here is derived from an EMBL/GenBank/DDBJ whole genome shotgun (WGS) entry which is preliminary data.</text>
</comment>
<reference evidence="3 4" key="1">
    <citation type="submission" date="2020-08" db="EMBL/GenBank/DDBJ databases">
        <title>Genomic Encyclopedia of Type Strains, Phase IV (KMG-IV): sequencing the most valuable type-strain genomes for metagenomic binning, comparative biology and taxonomic classification.</title>
        <authorList>
            <person name="Goeker M."/>
        </authorList>
    </citation>
    <scope>NUCLEOTIDE SEQUENCE [LARGE SCALE GENOMIC DNA]</scope>
    <source>
        <strain evidence="3 4">DSM 27939</strain>
    </source>
</reference>
<sequence length="445" mass="46390">MNRRAAFALAAFVLGSVGLADTTPEIQQTSAYLKGQSDQVLQQYMTGMMGPNPLEGLFGQASAISKSGLYKVWISVSLLIAIVGFALSITNIAFEDANAIKQLSRVTGRFLITGALIGSAYSTQPWSLHQVTTKTIAGSYTFGLTTFAGDFNAKLEQTRESFTDMLGATVVVGTTLALPQGAGALRAGTAALSKTFASGGGQVLAAKASAAAASTGIKAAGTKVVSFVMNRLGGLFTALQYFLSGYSALVTAAGWLTVLMLLALPVGLATVNFGETRVLWTAFGTWAGLMLSLSLMPAVLVNAMDTVLVQSVQSMKFYTAELGYQAQLQQKEAAKASKSTQSEMDKMLAQCQDARNVDPANIDSNPCQKVVNQGALVQFGGWLQGGVAQAIAGAIEGIVANIADSFVSFGVMIVRLMIGVVLAGMLMFGVPVAAITFFGGVAMRK</sequence>
<keyword evidence="1" id="KW-0812">Transmembrane</keyword>
<keyword evidence="4" id="KW-1185">Reference proteome</keyword>
<gene>
    <name evidence="3" type="ORF">HNQ08_005042</name>
</gene>
<feature type="chain" id="PRO_5030708919" evidence="2">
    <location>
        <begin position="21"/>
        <end position="445"/>
    </location>
</feature>
<name>A0A7W8JZ58_9DEIO</name>
<accession>A0A7W8JZ58</accession>
<keyword evidence="2" id="KW-0732">Signal</keyword>
<feature type="signal peptide" evidence="2">
    <location>
        <begin position="1"/>
        <end position="20"/>
    </location>
</feature>
<organism evidence="3 4">
    <name type="scientific">Deinococcus humi</name>
    <dbReference type="NCBI Taxonomy" id="662880"/>
    <lineage>
        <taxon>Bacteria</taxon>
        <taxon>Thermotogati</taxon>
        <taxon>Deinococcota</taxon>
        <taxon>Deinococci</taxon>
        <taxon>Deinococcales</taxon>
        <taxon>Deinococcaceae</taxon>
        <taxon>Deinococcus</taxon>
    </lineage>
</organism>
<proteinExistence type="predicted"/>
<feature type="transmembrane region" description="Helical" evidence="1">
    <location>
        <begin position="416"/>
        <end position="442"/>
    </location>
</feature>
<protein>
    <submittedName>
        <fullName evidence="3">Uncharacterized protein</fullName>
    </submittedName>
</protein>
<keyword evidence="1" id="KW-1133">Transmembrane helix</keyword>
<dbReference type="AlphaFoldDB" id="A0A7W8JZ58"/>
<dbReference type="RefSeq" id="WP_184137802.1">
    <property type="nucleotide sequence ID" value="NZ_JACHFL010000024.1"/>
</dbReference>
<feature type="transmembrane region" description="Helical" evidence="1">
    <location>
        <begin position="72"/>
        <end position="94"/>
    </location>
</feature>
<feature type="transmembrane region" description="Helical" evidence="1">
    <location>
        <begin position="249"/>
        <end position="271"/>
    </location>
</feature>
<dbReference type="Proteomes" id="UP000552709">
    <property type="component" value="Unassembled WGS sequence"/>
</dbReference>